<comment type="caution">
    <text evidence="3">The sequence shown here is derived from an EMBL/GenBank/DDBJ whole genome shotgun (WGS) entry which is preliminary data.</text>
</comment>
<dbReference type="Proteomes" id="UP000324479">
    <property type="component" value="Unassembled WGS sequence"/>
</dbReference>
<dbReference type="EMBL" id="VWOX01000002">
    <property type="protein sequence ID" value="KAA5545882.1"/>
    <property type="molecule type" value="Genomic_DNA"/>
</dbReference>
<feature type="region of interest" description="Disordered" evidence="1">
    <location>
        <begin position="385"/>
        <end position="421"/>
    </location>
</feature>
<gene>
    <name evidence="3" type="ORF">FYK55_02905</name>
</gene>
<dbReference type="GO" id="GO:0016887">
    <property type="term" value="F:ATP hydrolysis activity"/>
    <property type="evidence" value="ECO:0007669"/>
    <property type="project" value="TreeGrafter"/>
</dbReference>
<dbReference type="AlphaFoldDB" id="A0A5M6DHY8"/>
<dbReference type="PANTHER" id="PTHR43384:SF13">
    <property type="entry name" value="SLR0110 PROTEIN"/>
    <property type="match status" value="1"/>
</dbReference>
<dbReference type="RefSeq" id="WP_150074721.1">
    <property type="nucleotide sequence ID" value="NZ_VWOX01000002.1"/>
</dbReference>
<dbReference type="Gene3D" id="3.40.50.300">
    <property type="entry name" value="P-loop containing nucleotide triphosphate hydrolases"/>
    <property type="match status" value="1"/>
</dbReference>
<evidence type="ECO:0000313" key="4">
    <source>
        <dbReference type="Proteomes" id="UP000324479"/>
    </source>
</evidence>
<keyword evidence="4" id="KW-1185">Reference proteome</keyword>
<name>A0A5M6DHY8_9BACT</name>
<evidence type="ECO:0000259" key="2">
    <source>
        <dbReference type="Pfam" id="PF13614"/>
    </source>
</evidence>
<dbReference type="GO" id="GO:0005524">
    <property type="term" value="F:ATP binding"/>
    <property type="evidence" value="ECO:0007669"/>
    <property type="project" value="TreeGrafter"/>
</dbReference>
<reference evidence="3 4" key="1">
    <citation type="submission" date="2019-08" db="EMBL/GenBank/DDBJ databases">
        <authorList>
            <person name="Dhanesh K."/>
            <person name="Kumar G."/>
            <person name="Sasikala C."/>
            <person name="Venkata Ramana C."/>
        </authorList>
    </citation>
    <scope>NUCLEOTIDE SEQUENCE [LARGE SCALE GENOMIC DNA]</scope>
    <source>
        <strain evidence="3 4">JC645</strain>
    </source>
</reference>
<protein>
    <submittedName>
        <fullName evidence="3">AAA family ATPase</fullName>
    </submittedName>
</protein>
<dbReference type="Pfam" id="PF13614">
    <property type="entry name" value="AAA_31"/>
    <property type="match status" value="1"/>
</dbReference>
<evidence type="ECO:0000313" key="3">
    <source>
        <dbReference type="EMBL" id="KAA5545882.1"/>
    </source>
</evidence>
<organism evidence="3 4">
    <name type="scientific">Roseiconus nitratireducens</name>
    <dbReference type="NCBI Taxonomy" id="2605748"/>
    <lineage>
        <taxon>Bacteria</taxon>
        <taxon>Pseudomonadati</taxon>
        <taxon>Planctomycetota</taxon>
        <taxon>Planctomycetia</taxon>
        <taxon>Pirellulales</taxon>
        <taxon>Pirellulaceae</taxon>
        <taxon>Roseiconus</taxon>
    </lineage>
</organism>
<proteinExistence type="predicted"/>
<feature type="compositionally biased region" description="Polar residues" evidence="1">
    <location>
        <begin position="394"/>
        <end position="412"/>
    </location>
</feature>
<dbReference type="InterPro" id="IPR050625">
    <property type="entry name" value="ParA/MinD_ATPase"/>
</dbReference>
<dbReference type="InterPro" id="IPR027417">
    <property type="entry name" value="P-loop_NTPase"/>
</dbReference>
<evidence type="ECO:0000256" key="1">
    <source>
        <dbReference type="SAM" id="MobiDB-lite"/>
    </source>
</evidence>
<dbReference type="SUPFAM" id="SSF52540">
    <property type="entry name" value="P-loop containing nucleoside triphosphate hydrolases"/>
    <property type="match status" value="1"/>
</dbReference>
<accession>A0A5M6DHY8</accession>
<feature type="domain" description="AAA" evidence="2">
    <location>
        <begin position="141"/>
        <end position="292"/>
    </location>
</feature>
<dbReference type="GO" id="GO:0051782">
    <property type="term" value="P:negative regulation of cell division"/>
    <property type="evidence" value="ECO:0007669"/>
    <property type="project" value="TreeGrafter"/>
</dbReference>
<dbReference type="InterPro" id="IPR025669">
    <property type="entry name" value="AAA_dom"/>
</dbReference>
<dbReference type="GO" id="GO:0009898">
    <property type="term" value="C:cytoplasmic side of plasma membrane"/>
    <property type="evidence" value="ECO:0007669"/>
    <property type="project" value="TreeGrafter"/>
</dbReference>
<sequence length="421" mass="46050">MTSPRILVHRTDQSLDDELRAAVAGSAEVHPVLLFQSDLRSTIGAAKDFQPSIVMLEIGDDLETLKALVDESIAAAPDAAIVGVYDVNRLPASQTESTMMMRSLRLGVEDFLRRPIAGGDLLQVLQRRLSPRRRKSFASGKLISFISNKGGVGKSTAAVNVAVELASTHPDRVALIDGSLQMGVCATQLNLRPEATLVDAWQQRDRLDEKLLTQLMSIHESGLHLLAAPTSAIEAAEIDDAFLSRVLLMARRAYDYVIIDTFPLFDRTVMAILDLCDQAIIVVENVVPTLQTVRGYFDLLEEVEFPDRRQKVLLNRYSKRGGGPRVSEVARYLGRKPDYVVPFDRRVILAANTGKPFVLGASRWNKSAAAIRAIADDLELLGEEQFPSEPVRSPSRTVPASQQSAPVPSDASSRILGSEAS</sequence>
<dbReference type="PANTHER" id="PTHR43384">
    <property type="entry name" value="SEPTUM SITE-DETERMINING PROTEIN MIND HOMOLOG, CHLOROPLASTIC-RELATED"/>
    <property type="match status" value="1"/>
</dbReference>
<dbReference type="GO" id="GO:0005829">
    <property type="term" value="C:cytosol"/>
    <property type="evidence" value="ECO:0007669"/>
    <property type="project" value="TreeGrafter"/>
</dbReference>